<accession>A0ABM8N900</accession>
<protein>
    <recommendedName>
        <fullName evidence="4">DUF3613 domain-containing protein</fullName>
    </recommendedName>
</protein>
<keyword evidence="3" id="KW-1185">Reference proteome</keyword>
<evidence type="ECO:0000313" key="3">
    <source>
        <dbReference type="Proteomes" id="UP000598032"/>
    </source>
</evidence>
<comment type="caution">
    <text evidence="2">The sequence shown here is derived from an EMBL/GenBank/DDBJ whole genome shotgun (WGS) entry which is preliminary data.</text>
</comment>
<gene>
    <name evidence="2" type="ORF">LMG28140_00204</name>
</gene>
<dbReference type="EMBL" id="CAJHCP010000001">
    <property type="protein sequence ID" value="CAD6508982.1"/>
    <property type="molecule type" value="Genomic_DNA"/>
</dbReference>
<sequence length="142" mass="14144">MTKTNMTRGWNASMLCFGVAVAVVLGTPALAVAQTAADAEPAQGAAQASAQDAAQASAQDAQPVVLVSEIGHSTRAWLDLQRSNTQAAPMLPTLGTEAGLAYRRYMESFNSKIPDLYGSALSGGGSSGGGSGGAAGNTGGLN</sequence>
<keyword evidence="1" id="KW-0732">Signal</keyword>
<reference evidence="2 3" key="1">
    <citation type="submission" date="2020-10" db="EMBL/GenBank/DDBJ databases">
        <authorList>
            <person name="Peeters C."/>
        </authorList>
    </citation>
    <scope>NUCLEOTIDE SEQUENCE [LARGE SCALE GENOMIC DNA]</scope>
    <source>
        <strain evidence="2 3">LMG 28140</strain>
    </source>
</reference>
<feature type="chain" id="PRO_5047125953" description="DUF3613 domain-containing protein" evidence="1">
    <location>
        <begin position="34"/>
        <end position="142"/>
    </location>
</feature>
<dbReference type="RefSeq" id="WP_236591551.1">
    <property type="nucleotide sequence ID" value="NZ_CAJHCP010000001.1"/>
</dbReference>
<name>A0ABM8N900_9BURK</name>
<organism evidence="2 3">
    <name type="scientific">Paraburkholderia metrosideri</name>
    <dbReference type="NCBI Taxonomy" id="580937"/>
    <lineage>
        <taxon>Bacteria</taxon>
        <taxon>Pseudomonadati</taxon>
        <taxon>Pseudomonadota</taxon>
        <taxon>Betaproteobacteria</taxon>
        <taxon>Burkholderiales</taxon>
        <taxon>Burkholderiaceae</taxon>
        <taxon>Paraburkholderia</taxon>
    </lineage>
</organism>
<feature type="signal peptide" evidence="1">
    <location>
        <begin position="1"/>
        <end position="33"/>
    </location>
</feature>
<proteinExistence type="predicted"/>
<dbReference type="Pfam" id="PF12266">
    <property type="entry name" value="DUF3613"/>
    <property type="match status" value="1"/>
</dbReference>
<evidence type="ECO:0008006" key="4">
    <source>
        <dbReference type="Google" id="ProtNLM"/>
    </source>
</evidence>
<dbReference type="InterPro" id="IPR022053">
    <property type="entry name" value="DUF3613"/>
</dbReference>
<evidence type="ECO:0000313" key="2">
    <source>
        <dbReference type="EMBL" id="CAD6508982.1"/>
    </source>
</evidence>
<evidence type="ECO:0000256" key="1">
    <source>
        <dbReference type="SAM" id="SignalP"/>
    </source>
</evidence>
<dbReference type="Proteomes" id="UP000598032">
    <property type="component" value="Unassembled WGS sequence"/>
</dbReference>